<dbReference type="Gene3D" id="3.90.550.10">
    <property type="entry name" value="Spore Coat Polysaccharide Biosynthesis Protein SpsA, Chain A"/>
    <property type="match status" value="1"/>
</dbReference>
<reference evidence="3" key="1">
    <citation type="submission" date="2021-02" db="EMBL/GenBank/DDBJ databases">
        <authorList>
            <person name="Dougan E. K."/>
            <person name="Rhodes N."/>
            <person name="Thang M."/>
            <person name="Chan C."/>
        </authorList>
    </citation>
    <scope>NUCLEOTIDE SEQUENCE</scope>
</reference>
<dbReference type="InterPro" id="IPR029044">
    <property type="entry name" value="Nucleotide-diphossugar_trans"/>
</dbReference>
<sequence>MGAGRSFWRLSIFGGGSLVGLCAVCLLWLCFSRLQDCESKSKLELEAVRLEVARTVEGELAKKALRRGAADTSAQSADGASAQSRALEAAKLEVIRLQRELGKTLASLELERAASRASAKEAKLLLQQQQQPQRQQQRQQQRPQQQQQLQQKREFLLVEAPAAESLAGALLPGSYSAVGIAAVADPNYQKRFAVSIASQKCYAERHGYEHAVIDPANYPSCKHFNDFFFRKHCSVARFLESRPPDYILFVMDGDNPVVVLDRSLDHWLEEAKATDVVLYERWMNNEIMAGNYAVRNSAWGIAFCDGWASYNYELPKAGYYSSDNGAIHLHLLRALQLSKWEPCSTLWHHLGSDRAEGLDEYFSFVTCSRLLMGAPRRWKVKGKYRVTILPRGHSWSIDGGNVDSKTSSVGPISHHGQKTEQNYLQYFTEEFVKSADASCANMMKEGFQVDPATLGGIMSRSLDARLDGGLLSWTRQFPPPWDWVYKGCMKSLSCRPLEDEESLVPTMLRPPQAKLPWMRVPNNAKFKECAKDHESCACVGLAKFGHLASKRFSVVVRVERNPGKIACGMSAFGEDDPASGESKRCYCAEGL</sequence>
<evidence type="ECO:0000256" key="1">
    <source>
        <dbReference type="SAM" id="MobiDB-lite"/>
    </source>
</evidence>
<name>A0A813KQR0_POLGL</name>
<dbReference type="PANTHER" id="PTHR31562">
    <property type="entry name" value="PROTEIN CBG18972"/>
    <property type="match status" value="1"/>
</dbReference>
<evidence type="ECO:0000313" key="3">
    <source>
        <dbReference type="EMBL" id="CAE8705641.1"/>
    </source>
</evidence>
<feature type="region of interest" description="Disordered" evidence="1">
    <location>
        <begin position="123"/>
        <end position="148"/>
    </location>
</feature>
<dbReference type="EMBL" id="CAJNNW010031020">
    <property type="protein sequence ID" value="CAE8705641.1"/>
    <property type="molecule type" value="Genomic_DNA"/>
</dbReference>
<gene>
    <name evidence="3" type="ORF">PGLA2088_LOCUS33800</name>
</gene>
<proteinExistence type="predicted"/>
<keyword evidence="2" id="KW-0472">Membrane</keyword>
<keyword evidence="2" id="KW-1133">Transmembrane helix</keyword>
<feature type="compositionally biased region" description="Low complexity" evidence="1">
    <location>
        <begin position="124"/>
        <end position="148"/>
    </location>
</feature>
<evidence type="ECO:0000313" key="4">
    <source>
        <dbReference type="Proteomes" id="UP000626109"/>
    </source>
</evidence>
<dbReference type="Pfam" id="PF03314">
    <property type="entry name" value="DUF273"/>
    <property type="match status" value="1"/>
</dbReference>
<organism evidence="3 4">
    <name type="scientific">Polarella glacialis</name>
    <name type="common">Dinoflagellate</name>
    <dbReference type="NCBI Taxonomy" id="89957"/>
    <lineage>
        <taxon>Eukaryota</taxon>
        <taxon>Sar</taxon>
        <taxon>Alveolata</taxon>
        <taxon>Dinophyceae</taxon>
        <taxon>Suessiales</taxon>
        <taxon>Suessiaceae</taxon>
        <taxon>Polarella</taxon>
    </lineage>
</organism>
<protein>
    <submittedName>
        <fullName evidence="3">Uncharacterized protein</fullName>
    </submittedName>
</protein>
<dbReference type="AlphaFoldDB" id="A0A813KQR0"/>
<evidence type="ECO:0000256" key="2">
    <source>
        <dbReference type="SAM" id="Phobius"/>
    </source>
</evidence>
<dbReference type="Proteomes" id="UP000626109">
    <property type="component" value="Unassembled WGS sequence"/>
</dbReference>
<keyword evidence="2" id="KW-0812">Transmembrane</keyword>
<dbReference type="PANTHER" id="PTHR31562:SF4">
    <property type="entry name" value="DUF268 DOMAIN-CONTAINING PROTEIN-RELATED"/>
    <property type="match status" value="1"/>
</dbReference>
<dbReference type="InterPro" id="IPR004988">
    <property type="entry name" value="DUF273"/>
</dbReference>
<feature type="transmembrane region" description="Helical" evidence="2">
    <location>
        <begin position="7"/>
        <end position="29"/>
    </location>
</feature>
<comment type="caution">
    <text evidence="3">The sequence shown here is derived from an EMBL/GenBank/DDBJ whole genome shotgun (WGS) entry which is preliminary data.</text>
</comment>
<accession>A0A813KQR0</accession>